<protein>
    <recommendedName>
        <fullName evidence="1">Large ribosomal subunit protein mL46 N-terminal domain-containing protein</fullName>
    </recommendedName>
</protein>
<dbReference type="PANTHER" id="PTHR13124:SF12">
    <property type="entry name" value="LARGE RIBOSOMAL SUBUNIT PROTEIN ML46"/>
    <property type="match status" value="1"/>
</dbReference>
<evidence type="ECO:0000259" key="1">
    <source>
        <dbReference type="Pfam" id="PF11788"/>
    </source>
</evidence>
<sequence>MRSVVNFGALRIFLVRSFHSQHRTPVLPQLPVTPPMVTQGTEKERAASVRVAYFLHRYPVVKPTPHPLEMEMAFLLQREHQRYCRHESADSATQFMAQRGQSIDVLNRTDTRQIQGNFFGLELYQDAMRVMLQRYKPERRVTPRDLWDPAVYGAEHGEGSPSSSPPARHTLQRQLDDYLHLIVRDASTGKWTLPQTSLHNGETLRMAVDRAIANHSGDELDCYLWSNAPQAVVRDEDGGSYVFVFVGTYLAGRPKFANMEPKLSDHAWVTRHEMLQYGENFHPSALLETLRDISADSAFES</sequence>
<dbReference type="FunFam" id="3.90.79.10:FF:000088">
    <property type="entry name" value="Mitochondrial ribosomal protein L17"/>
    <property type="match status" value="1"/>
</dbReference>
<dbReference type="GO" id="GO:0005762">
    <property type="term" value="C:mitochondrial large ribosomal subunit"/>
    <property type="evidence" value="ECO:0007669"/>
    <property type="project" value="TreeGrafter"/>
</dbReference>
<dbReference type="Pfam" id="PF11788">
    <property type="entry name" value="MRP-L46"/>
    <property type="match status" value="1"/>
</dbReference>
<dbReference type="EMBL" id="CAEX01000761">
    <property type="protein sequence ID" value="CCD18275.1"/>
    <property type="molecule type" value="Genomic_DNA"/>
</dbReference>
<dbReference type="SUPFAM" id="SSF55811">
    <property type="entry name" value="Nudix"/>
    <property type="match status" value="1"/>
</dbReference>
<feature type="domain" description="Large ribosomal subunit protein mL46 N-terminal" evidence="1">
    <location>
        <begin position="49"/>
        <end position="145"/>
    </location>
</feature>
<organism evidence="2 3">
    <name type="scientific">Trypanosoma vivax (strain Y486)</name>
    <dbReference type="NCBI Taxonomy" id="1055687"/>
    <lineage>
        <taxon>Eukaryota</taxon>
        <taxon>Discoba</taxon>
        <taxon>Euglenozoa</taxon>
        <taxon>Kinetoplastea</taxon>
        <taxon>Metakinetoplastina</taxon>
        <taxon>Trypanosomatida</taxon>
        <taxon>Trypanosomatidae</taxon>
        <taxon>Trypanosoma</taxon>
        <taxon>Duttonella</taxon>
    </lineage>
</organism>
<dbReference type="InterPro" id="IPR021757">
    <property type="entry name" value="Ribosomal_mL46_N"/>
</dbReference>
<dbReference type="Gene3D" id="3.90.79.10">
    <property type="entry name" value="Nucleoside Triphosphate Pyrophosphohydrolase"/>
    <property type="match status" value="1"/>
</dbReference>
<dbReference type="InterPro" id="IPR015797">
    <property type="entry name" value="NUDIX_hydrolase-like_dom_sf"/>
</dbReference>
<dbReference type="Proteomes" id="UP000009027">
    <property type="component" value="Unassembled WGS sequence"/>
</dbReference>
<proteinExistence type="predicted"/>
<dbReference type="GO" id="GO:0003735">
    <property type="term" value="F:structural constituent of ribosome"/>
    <property type="evidence" value="ECO:0007669"/>
    <property type="project" value="InterPro"/>
</dbReference>
<name>F9WL87_TRYVY</name>
<dbReference type="AlphaFoldDB" id="F9WL87"/>
<reference evidence="2 3" key="1">
    <citation type="journal article" date="2012" name="Proc. Natl. Acad. Sci. U.S.A.">
        <title>Antigenic diversity is generated by distinct evolutionary mechanisms in African trypanosome species.</title>
        <authorList>
            <person name="Jackson A.P."/>
            <person name="Berry A."/>
            <person name="Aslett M."/>
            <person name="Allison H.C."/>
            <person name="Burton P."/>
            <person name="Vavrova-Anderson J."/>
            <person name="Brown R."/>
            <person name="Browne H."/>
            <person name="Corton N."/>
            <person name="Hauser H."/>
            <person name="Gamble J."/>
            <person name="Gilderthorp R."/>
            <person name="Marcello L."/>
            <person name="McQuillan J."/>
            <person name="Otto T.D."/>
            <person name="Quail M.A."/>
            <person name="Sanders M.J."/>
            <person name="van Tonder A."/>
            <person name="Ginger M.L."/>
            <person name="Field M.C."/>
            <person name="Barry J.D."/>
            <person name="Hertz-Fowler C."/>
            <person name="Berriman M."/>
        </authorList>
    </citation>
    <scope>NUCLEOTIDE SEQUENCE</scope>
    <source>
        <strain evidence="2 3">Y486</strain>
    </source>
</reference>
<evidence type="ECO:0000313" key="3">
    <source>
        <dbReference type="Proteomes" id="UP000009027"/>
    </source>
</evidence>
<dbReference type="InterPro" id="IPR040008">
    <property type="entry name" value="Ribosomal_mL46"/>
</dbReference>
<accession>F9WL87</accession>
<dbReference type="VEuPathDB" id="TriTrypDB:TvY486_0009390"/>
<keyword evidence="3" id="KW-1185">Reference proteome</keyword>
<gene>
    <name evidence="2" type="ORF">TvY486_0009390</name>
</gene>
<evidence type="ECO:0000313" key="2">
    <source>
        <dbReference type="EMBL" id="CCD18275.1"/>
    </source>
</evidence>
<dbReference type="PANTHER" id="PTHR13124">
    <property type="entry name" value="39S RIBOSOMAL PROTEIN L46, MITOCHONDRIAL PRECURSOR-RELATED"/>
    <property type="match status" value="1"/>
</dbReference>